<evidence type="ECO:0000259" key="9">
    <source>
        <dbReference type="PROSITE" id="PS51935"/>
    </source>
</evidence>
<feature type="domain" description="NlpC/P60" evidence="9">
    <location>
        <begin position="320"/>
        <end position="438"/>
    </location>
</feature>
<dbReference type="PANTHER" id="PTHR47053:SF1">
    <property type="entry name" value="MUREIN DD-ENDOPEPTIDASE MEPH-RELATED"/>
    <property type="match status" value="1"/>
</dbReference>
<dbReference type="PROSITE" id="PS51935">
    <property type="entry name" value="NLPC_P60"/>
    <property type="match status" value="1"/>
</dbReference>
<organism evidence="10">
    <name type="scientific">Blautia hansenii</name>
    <name type="common">Ruminococcus hansenii</name>
    <dbReference type="NCBI Taxonomy" id="1322"/>
    <lineage>
        <taxon>Bacteria</taxon>
        <taxon>Bacillati</taxon>
        <taxon>Bacillota</taxon>
        <taxon>Clostridia</taxon>
        <taxon>Lachnospirales</taxon>
        <taxon>Lachnospiraceae</taxon>
        <taxon>Blautia</taxon>
    </lineage>
</organism>
<keyword evidence="4 10" id="KW-0378">Hydrolase</keyword>
<feature type="signal peptide" evidence="8">
    <location>
        <begin position="1"/>
        <end position="24"/>
    </location>
</feature>
<evidence type="ECO:0000256" key="5">
    <source>
        <dbReference type="ARBA" id="ARBA00022807"/>
    </source>
</evidence>
<keyword evidence="2" id="KW-0645">Protease</keyword>
<evidence type="ECO:0000256" key="2">
    <source>
        <dbReference type="ARBA" id="ARBA00022670"/>
    </source>
</evidence>
<dbReference type="Gene3D" id="3.90.1720.10">
    <property type="entry name" value="endopeptidase domain like (from Nostoc punctiforme)"/>
    <property type="match status" value="1"/>
</dbReference>
<dbReference type="AlphaFoldDB" id="A0A6N2T3F7"/>
<dbReference type="EC" id="3.4.-.-" evidence="10"/>
<dbReference type="PANTHER" id="PTHR47053">
    <property type="entry name" value="MUREIN DD-ENDOPEPTIDASE MEPH-RELATED"/>
    <property type="match status" value="1"/>
</dbReference>
<feature type="region of interest" description="Disordered" evidence="7">
    <location>
        <begin position="240"/>
        <end position="320"/>
    </location>
</feature>
<evidence type="ECO:0000256" key="6">
    <source>
        <dbReference type="SAM" id="Coils"/>
    </source>
</evidence>
<keyword evidence="5" id="KW-0788">Thiol protease</keyword>
<dbReference type="EMBL" id="CACRSY010000009">
    <property type="protein sequence ID" value="VYS99926.1"/>
    <property type="molecule type" value="Genomic_DNA"/>
</dbReference>
<feature type="compositionally biased region" description="Low complexity" evidence="7">
    <location>
        <begin position="252"/>
        <end position="305"/>
    </location>
</feature>
<proteinExistence type="inferred from homology"/>
<dbReference type="SUPFAM" id="SSF54001">
    <property type="entry name" value="Cysteine proteinases"/>
    <property type="match status" value="1"/>
</dbReference>
<sequence>MKKRLACLSLIFAMAATQILPVSAARKDDVQAQKSETQNKLSEAEARANSLEEQKGAIMGQISSSEQELVDVLSQIDILAGEITDKEAEIEKTKEDLVQAEQERDEQYEAMKKRIQYMYENGGSDAWAQILLESDSIASMLSKVENTEKMYAYDRAELKEMKEAVQEVKDLETKLENEKSELETAKEEQEGMKGALQTKIDDLKANATDYEAQIANVKAQAEQYKNLIAQQTAELEQIQAQEEAARKEQEKQQQAQQNNNNSSNNNSNSNKPSNNNSSNTNNNKPSSNKPSNGGGNSKPESQKPSSKPETEKPSTPSYNGSTGAAVVAYAKQFIGNPYVYGGNSLTNGIDCSGFTQQIYGHFGYSLPRTSGAQASSGVRIDYSQHRAGDLIVYPGHVAILTGDGGIVHASNSAPYPKGGIKYTANALYRDYIAVRRIVQ</sequence>
<name>A0A6N2T3F7_BLAHA</name>
<feature type="chain" id="PRO_5027058615" evidence="8">
    <location>
        <begin position="25"/>
        <end position="439"/>
    </location>
</feature>
<accession>A0A6N2T3F7</accession>
<evidence type="ECO:0000313" key="10">
    <source>
        <dbReference type="EMBL" id="VYS99926.1"/>
    </source>
</evidence>
<dbReference type="InterPro" id="IPR000064">
    <property type="entry name" value="NLP_P60_dom"/>
</dbReference>
<evidence type="ECO:0000256" key="1">
    <source>
        <dbReference type="ARBA" id="ARBA00007074"/>
    </source>
</evidence>
<dbReference type="Gene3D" id="6.10.250.3150">
    <property type="match status" value="1"/>
</dbReference>
<dbReference type="GO" id="GO:0008234">
    <property type="term" value="F:cysteine-type peptidase activity"/>
    <property type="evidence" value="ECO:0007669"/>
    <property type="project" value="UniProtKB-KW"/>
</dbReference>
<dbReference type="InterPro" id="IPR038765">
    <property type="entry name" value="Papain-like_cys_pep_sf"/>
</dbReference>
<dbReference type="InterPro" id="IPR051202">
    <property type="entry name" value="Peptidase_C40"/>
</dbReference>
<dbReference type="RefSeq" id="WP_004221002.1">
    <property type="nucleotide sequence ID" value="NZ_CACRSY010000009.1"/>
</dbReference>
<comment type="similarity">
    <text evidence="1">Belongs to the peptidase C40 family.</text>
</comment>
<dbReference type="Pfam" id="PF00877">
    <property type="entry name" value="NLPC_P60"/>
    <property type="match status" value="1"/>
</dbReference>
<evidence type="ECO:0000256" key="7">
    <source>
        <dbReference type="SAM" id="MobiDB-lite"/>
    </source>
</evidence>
<keyword evidence="3 8" id="KW-0732">Signal</keyword>
<protein>
    <submittedName>
        <fullName evidence="10">Putative endopeptidase</fullName>
        <ecNumber evidence="10">3.4.-.-</ecNumber>
    </submittedName>
</protein>
<evidence type="ECO:0000256" key="8">
    <source>
        <dbReference type="SAM" id="SignalP"/>
    </source>
</evidence>
<feature type="coiled-coil region" evidence="6">
    <location>
        <begin position="27"/>
        <end position="110"/>
    </location>
</feature>
<dbReference type="GO" id="GO:0006508">
    <property type="term" value="P:proteolysis"/>
    <property type="evidence" value="ECO:0007669"/>
    <property type="project" value="UniProtKB-KW"/>
</dbReference>
<keyword evidence="6" id="KW-0175">Coiled coil</keyword>
<evidence type="ECO:0000256" key="4">
    <source>
        <dbReference type="ARBA" id="ARBA00022801"/>
    </source>
</evidence>
<evidence type="ECO:0000256" key="3">
    <source>
        <dbReference type="ARBA" id="ARBA00022729"/>
    </source>
</evidence>
<dbReference type="InterPro" id="IPR057309">
    <property type="entry name" value="PcsB_CC"/>
</dbReference>
<dbReference type="Pfam" id="PF24568">
    <property type="entry name" value="CC_PcsB"/>
    <property type="match status" value="1"/>
</dbReference>
<gene>
    <name evidence="10" type="ORF">BHLFYP23_02401</name>
</gene>
<reference evidence="10" key="1">
    <citation type="submission" date="2019-11" db="EMBL/GenBank/DDBJ databases">
        <authorList>
            <person name="Feng L."/>
        </authorList>
    </citation>
    <scope>NUCLEOTIDE SEQUENCE</scope>
    <source>
        <strain evidence="10">BhanseniiLFYP23</strain>
    </source>
</reference>